<sequence>MRPSSTLTDAYDVHETYTMTALSPIPVFDAADTAALLDYPALLATLRQAVADYAAGEIVSPERLVVPLQAGGVMLSMPSSARDLATHKLVNVCPGNGARGLPTILGQVTAYDATTGEMRFALDGPTVTGRRTAAITALGIQALHGAAPRDILLIGTGKQAANHAEALAAIFPEARLHVRGTSTGSAAAFCAAHHTHAPRLVPLDGDAIPDAIDVVVTLTTSRTPVYREAAREGRLVVGVGAFTADAAEIDASTVRASRLVVDDPAGARHEAGDLIVAQVDWQHVASLADVLGGAFDRSGPLLFKSVGCAAWDLAACRTARDALDARRAG</sequence>
<evidence type="ECO:0000313" key="1">
    <source>
        <dbReference type="EMBL" id="CAB3747327.1"/>
    </source>
</evidence>
<dbReference type="InterPro" id="IPR023401">
    <property type="entry name" value="ODC_N"/>
</dbReference>
<evidence type="ECO:0000313" key="2">
    <source>
        <dbReference type="Proteomes" id="UP000494135"/>
    </source>
</evidence>
<dbReference type="GO" id="GO:0042562">
    <property type="term" value="F:hormone binding"/>
    <property type="evidence" value="ECO:0007669"/>
    <property type="project" value="TreeGrafter"/>
</dbReference>
<dbReference type="GO" id="GO:0005737">
    <property type="term" value="C:cytoplasm"/>
    <property type="evidence" value="ECO:0007669"/>
    <property type="project" value="TreeGrafter"/>
</dbReference>
<dbReference type="PIRSF" id="PIRSF001439">
    <property type="entry name" value="CryM"/>
    <property type="match status" value="1"/>
</dbReference>
<protein>
    <submittedName>
        <fullName evidence="1">Delta(1)-pyrroline-2-carboxylate/Delta(1)-piperideine-2-carboxylate reductase</fullName>
        <ecNumber evidence="1">1.5.1.1</ecNumber>
    </submittedName>
</protein>
<name>A0A6J5D1K2_9BURK</name>
<dbReference type="PANTHER" id="PTHR13812:SF19">
    <property type="entry name" value="KETIMINE REDUCTASE MU-CRYSTALLIN"/>
    <property type="match status" value="1"/>
</dbReference>
<keyword evidence="1" id="KW-0560">Oxidoreductase</keyword>
<dbReference type="AlphaFoldDB" id="A0A6J5D1K2"/>
<dbReference type="InterPro" id="IPR053444">
    <property type="entry name" value="Pyr2C_reductase-like"/>
</dbReference>
<dbReference type="NCBIfam" id="NF045512">
    <property type="entry name" value="PyrPipCarbRedLhpI"/>
    <property type="match status" value="1"/>
</dbReference>
<dbReference type="Proteomes" id="UP000494135">
    <property type="component" value="Unassembled WGS sequence"/>
</dbReference>
<dbReference type="EMBL" id="CADIKG010000001">
    <property type="protein sequence ID" value="CAB3747327.1"/>
    <property type="molecule type" value="Genomic_DNA"/>
</dbReference>
<dbReference type="Gene3D" id="3.40.50.720">
    <property type="entry name" value="NAD(P)-binding Rossmann-like Domain"/>
    <property type="match status" value="1"/>
</dbReference>
<dbReference type="Gene3D" id="3.30.1780.10">
    <property type="entry name" value="ornithine cyclodeaminase, domain 1"/>
    <property type="match status" value="1"/>
</dbReference>
<dbReference type="SUPFAM" id="SSF51735">
    <property type="entry name" value="NAD(P)-binding Rossmann-fold domains"/>
    <property type="match status" value="1"/>
</dbReference>
<dbReference type="GO" id="GO:0050241">
    <property type="term" value="F:pyrroline-2-carboxylate reductase activity"/>
    <property type="evidence" value="ECO:0007669"/>
    <property type="project" value="UniProtKB-EC"/>
</dbReference>
<dbReference type="InterPro" id="IPR003462">
    <property type="entry name" value="ODC_Mu_crystall"/>
</dbReference>
<organism evidence="1 2">
    <name type="scientific">Burkholderia puraquae</name>
    <dbReference type="NCBI Taxonomy" id="1904757"/>
    <lineage>
        <taxon>Bacteria</taxon>
        <taxon>Pseudomonadati</taxon>
        <taxon>Pseudomonadota</taxon>
        <taxon>Betaproteobacteria</taxon>
        <taxon>Burkholderiales</taxon>
        <taxon>Burkholderiaceae</taxon>
        <taxon>Burkholderia</taxon>
        <taxon>Burkholderia cepacia complex</taxon>
    </lineage>
</organism>
<dbReference type="NCBIfam" id="NF005603">
    <property type="entry name" value="PRK07340.1"/>
    <property type="match status" value="1"/>
</dbReference>
<dbReference type="Pfam" id="PF02423">
    <property type="entry name" value="OCD_Mu_crystall"/>
    <property type="match status" value="1"/>
</dbReference>
<proteinExistence type="predicted"/>
<dbReference type="PANTHER" id="PTHR13812">
    <property type="entry name" value="KETIMINE REDUCTASE MU-CRYSTALLIN"/>
    <property type="match status" value="1"/>
</dbReference>
<gene>
    <name evidence="1" type="primary">lhpI</name>
    <name evidence="1" type="ORF">LMG29660_00565</name>
</gene>
<accession>A0A6J5D1K2</accession>
<dbReference type="EC" id="1.5.1.1" evidence="1"/>
<reference evidence="1 2" key="1">
    <citation type="submission" date="2020-04" db="EMBL/GenBank/DDBJ databases">
        <authorList>
            <person name="De Canck E."/>
        </authorList>
    </citation>
    <scope>NUCLEOTIDE SEQUENCE [LARGE SCALE GENOMIC DNA]</scope>
    <source>
        <strain evidence="1 2">LMG 29660</strain>
    </source>
</reference>
<dbReference type="InterPro" id="IPR036291">
    <property type="entry name" value="NAD(P)-bd_dom_sf"/>
</dbReference>